<evidence type="ECO:0000313" key="1">
    <source>
        <dbReference type="EMBL" id="OMO70639.1"/>
    </source>
</evidence>
<organism evidence="1 2">
    <name type="scientific">Corchorus capsularis</name>
    <name type="common">Jute</name>
    <dbReference type="NCBI Taxonomy" id="210143"/>
    <lineage>
        <taxon>Eukaryota</taxon>
        <taxon>Viridiplantae</taxon>
        <taxon>Streptophyta</taxon>
        <taxon>Embryophyta</taxon>
        <taxon>Tracheophyta</taxon>
        <taxon>Spermatophyta</taxon>
        <taxon>Magnoliopsida</taxon>
        <taxon>eudicotyledons</taxon>
        <taxon>Gunneridae</taxon>
        <taxon>Pentapetalae</taxon>
        <taxon>rosids</taxon>
        <taxon>malvids</taxon>
        <taxon>Malvales</taxon>
        <taxon>Malvaceae</taxon>
        <taxon>Grewioideae</taxon>
        <taxon>Apeibeae</taxon>
        <taxon>Corchorus</taxon>
    </lineage>
</organism>
<protein>
    <submittedName>
        <fullName evidence="1">Uncharacterized protein</fullName>
    </submittedName>
</protein>
<accession>A0A1R3HJT0</accession>
<sequence length="119" mass="13493">MDLKKRVQRGIYSKLNGFVTVPWRHVACKHQPLKPYGQRRRQTRVILEDGGFVGVKATVTVRDCRLLSTWFLVCRLTQLREVSHLATPPLEGVSYLAISHMISDPTTAVVHCSTSVLHQ</sequence>
<proteinExistence type="predicted"/>
<dbReference type="OrthoDB" id="10385346at2759"/>
<dbReference type="EMBL" id="AWWV01011780">
    <property type="protein sequence ID" value="OMO70639.1"/>
    <property type="molecule type" value="Genomic_DNA"/>
</dbReference>
<evidence type="ECO:0000313" key="2">
    <source>
        <dbReference type="Proteomes" id="UP000188268"/>
    </source>
</evidence>
<dbReference type="AlphaFoldDB" id="A0A1R3HJT0"/>
<dbReference type="Proteomes" id="UP000188268">
    <property type="component" value="Unassembled WGS sequence"/>
</dbReference>
<reference evidence="1 2" key="1">
    <citation type="submission" date="2013-09" db="EMBL/GenBank/DDBJ databases">
        <title>Corchorus capsularis genome sequencing.</title>
        <authorList>
            <person name="Alam M."/>
            <person name="Haque M.S."/>
            <person name="Islam M.S."/>
            <person name="Emdad E.M."/>
            <person name="Islam M.M."/>
            <person name="Ahmed B."/>
            <person name="Halim A."/>
            <person name="Hossen Q.M.M."/>
            <person name="Hossain M.Z."/>
            <person name="Ahmed R."/>
            <person name="Khan M.M."/>
            <person name="Islam R."/>
            <person name="Rashid M.M."/>
            <person name="Khan S.A."/>
            <person name="Rahman M.S."/>
            <person name="Alam M."/>
        </authorList>
    </citation>
    <scope>NUCLEOTIDE SEQUENCE [LARGE SCALE GENOMIC DNA]</scope>
    <source>
        <strain evidence="2">cv. CVL-1</strain>
        <tissue evidence="1">Whole seedling</tissue>
    </source>
</reference>
<name>A0A1R3HJT0_COCAP</name>
<gene>
    <name evidence="1" type="ORF">CCACVL1_18733</name>
</gene>
<dbReference type="Gramene" id="OMO70639">
    <property type="protein sequence ID" value="OMO70639"/>
    <property type="gene ID" value="CCACVL1_18733"/>
</dbReference>
<keyword evidence="2" id="KW-1185">Reference proteome</keyword>
<comment type="caution">
    <text evidence="1">The sequence shown here is derived from an EMBL/GenBank/DDBJ whole genome shotgun (WGS) entry which is preliminary data.</text>
</comment>